<reference evidence="2" key="5">
    <citation type="journal article" date="2021" name="G3 (Bethesda)">
        <title>Aegilops tauschii genome assembly Aet v5.0 features greater sequence contiguity and improved annotation.</title>
        <authorList>
            <person name="Wang L."/>
            <person name="Zhu T."/>
            <person name="Rodriguez J.C."/>
            <person name="Deal K.R."/>
            <person name="Dubcovsky J."/>
            <person name="McGuire P.E."/>
            <person name="Lux T."/>
            <person name="Spannagl M."/>
            <person name="Mayer K.F.X."/>
            <person name="Baldrich P."/>
            <person name="Meyers B.C."/>
            <person name="Huo N."/>
            <person name="Gu Y.Q."/>
            <person name="Zhou H."/>
            <person name="Devos K.M."/>
            <person name="Bennetzen J.L."/>
            <person name="Unver T."/>
            <person name="Budak H."/>
            <person name="Gulick P.J."/>
            <person name="Galiba G."/>
            <person name="Kalapos B."/>
            <person name="Nelson D.R."/>
            <person name="Li P."/>
            <person name="You F.M."/>
            <person name="Luo M.C."/>
            <person name="Dvorak J."/>
        </authorList>
    </citation>
    <scope>NUCLEOTIDE SEQUENCE [LARGE SCALE GENOMIC DNA]</scope>
    <source>
        <strain evidence="2">cv. AL8/78</strain>
    </source>
</reference>
<evidence type="ECO:0000313" key="2">
    <source>
        <dbReference type="EnsemblPlants" id="AET6Gv20396500.5"/>
    </source>
</evidence>
<sequence length="84" mass="9186">GKGKMRERGDRTLKKTCLFYSKSLFPHLCFSSSPAQSTLFISSSIPKSQADQPSPRPAWSGRPRSPPRSPRPTSSGTGATPPRR</sequence>
<organism evidence="2 3">
    <name type="scientific">Aegilops tauschii subsp. strangulata</name>
    <name type="common">Goatgrass</name>
    <dbReference type="NCBI Taxonomy" id="200361"/>
    <lineage>
        <taxon>Eukaryota</taxon>
        <taxon>Viridiplantae</taxon>
        <taxon>Streptophyta</taxon>
        <taxon>Embryophyta</taxon>
        <taxon>Tracheophyta</taxon>
        <taxon>Spermatophyta</taxon>
        <taxon>Magnoliopsida</taxon>
        <taxon>Liliopsida</taxon>
        <taxon>Poales</taxon>
        <taxon>Poaceae</taxon>
        <taxon>BOP clade</taxon>
        <taxon>Pooideae</taxon>
        <taxon>Triticodae</taxon>
        <taxon>Triticeae</taxon>
        <taxon>Triticinae</taxon>
        <taxon>Aegilops</taxon>
    </lineage>
</organism>
<feature type="region of interest" description="Disordered" evidence="1">
    <location>
        <begin position="42"/>
        <end position="84"/>
    </location>
</feature>
<feature type="compositionally biased region" description="Polar residues" evidence="1">
    <location>
        <begin position="42"/>
        <end position="52"/>
    </location>
</feature>
<dbReference type="AlphaFoldDB" id="A0A453NJI7"/>
<dbReference type="Gramene" id="AET6Gv20396500.5">
    <property type="protein sequence ID" value="AET6Gv20396500.5"/>
    <property type="gene ID" value="AET6Gv20396500"/>
</dbReference>
<name>A0A453NJI7_AEGTS</name>
<evidence type="ECO:0000313" key="3">
    <source>
        <dbReference type="Proteomes" id="UP000015105"/>
    </source>
</evidence>
<dbReference type="EnsemblPlants" id="AET6Gv20396500.5">
    <property type="protein sequence ID" value="AET6Gv20396500.5"/>
    <property type="gene ID" value="AET6Gv20396500"/>
</dbReference>
<reference evidence="2" key="3">
    <citation type="journal article" date="2017" name="Nature">
        <title>Genome sequence of the progenitor of the wheat D genome Aegilops tauschii.</title>
        <authorList>
            <person name="Luo M.C."/>
            <person name="Gu Y.Q."/>
            <person name="Puiu D."/>
            <person name="Wang H."/>
            <person name="Twardziok S.O."/>
            <person name="Deal K.R."/>
            <person name="Huo N."/>
            <person name="Zhu T."/>
            <person name="Wang L."/>
            <person name="Wang Y."/>
            <person name="McGuire P.E."/>
            <person name="Liu S."/>
            <person name="Long H."/>
            <person name="Ramasamy R.K."/>
            <person name="Rodriguez J.C."/>
            <person name="Van S.L."/>
            <person name="Yuan L."/>
            <person name="Wang Z."/>
            <person name="Xia Z."/>
            <person name="Xiao L."/>
            <person name="Anderson O.D."/>
            <person name="Ouyang S."/>
            <person name="Liang Y."/>
            <person name="Zimin A.V."/>
            <person name="Pertea G."/>
            <person name="Qi P."/>
            <person name="Bennetzen J.L."/>
            <person name="Dai X."/>
            <person name="Dawson M.W."/>
            <person name="Muller H.G."/>
            <person name="Kugler K."/>
            <person name="Rivarola-Duarte L."/>
            <person name="Spannagl M."/>
            <person name="Mayer K.F.X."/>
            <person name="Lu F.H."/>
            <person name="Bevan M.W."/>
            <person name="Leroy P."/>
            <person name="Li P."/>
            <person name="You F.M."/>
            <person name="Sun Q."/>
            <person name="Liu Z."/>
            <person name="Lyons E."/>
            <person name="Wicker T."/>
            <person name="Salzberg S.L."/>
            <person name="Devos K.M."/>
            <person name="Dvorak J."/>
        </authorList>
    </citation>
    <scope>NUCLEOTIDE SEQUENCE [LARGE SCALE GENOMIC DNA]</scope>
    <source>
        <strain evidence="2">cv. AL8/78</strain>
    </source>
</reference>
<reference evidence="2" key="4">
    <citation type="submission" date="2019-03" db="UniProtKB">
        <authorList>
            <consortium name="EnsemblPlants"/>
        </authorList>
    </citation>
    <scope>IDENTIFICATION</scope>
</reference>
<reference evidence="3" key="1">
    <citation type="journal article" date="2014" name="Science">
        <title>Ancient hybridizations among the ancestral genomes of bread wheat.</title>
        <authorList>
            <consortium name="International Wheat Genome Sequencing Consortium,"/>
            <person name="Marcussen T."/>
            <person name="Sandve S.R."/>
            <person name="Heier L."/>
            <person name="Spannagl M."/>
            <person name="Pfeifer M."/>
            <person name="Jakobsen K.S."/>
            <person name="Wulff B.B."/>
            <person name="Steuernagel B."/>
            <person name="Mayer K.F."/>
            <person name="Olsen O.A."/>
        </authorList>
    </citation>
    <scope>NUCLEOTIDE SEQUENCE [LARGE SCALE GENOMIC DNA]</scope>
    <source>
        <strain evidence="3">cv. AL8/78</strain>
    </source>
</reference>
<reference evidence="3" key="2">
    <citation type="journal article" date="2017" name="Nat. Plants">
        <title>The Aegilops tauschii genome reveals multiple impacts of transposons.</title>
        <authorList>
            <person name="Zhao G."/>
            <person name="Zou C."/>
            <person name="Li K."/>
            <person name="Wang K."/>
            <person name="Li T."/>
            <person name="Gao L."/>
            <person name="Zhang X."/>
            <person name="Wang H."/>
            <person name="Yang Z."/>
            <person name="Liu X."/>
            <person name="Jiang W."/>
            <person name="Mao L."/>
            <person name="Kong X."/>
            <person name="Jiao Y."/>
            <person name="Jia J."/>
        </authorList>
    </citation>
    <scope>NUCLEOTIDE SEQUENCE [LARGE SCALE GENOMIC DNA]</scope>
    <source>
        <strain evidence="3">cv. AL8/78</strain>
    </source>
</reference>
<evidence type="ECO:0000256" key="1">
    <source>
        <dbReference type="SAM" id="MobiDB-lite"/>
    </source>
</evidence>
<dbReference type="Proteomes" id="UP000015105">
    <property type="component" value="Chromosome 6D"/>
</dbReference>
<proteinExistence type="predicted"/>
<keyword evidence="3" id="KW-1185">Reference proteome</keyword>
<protein>
    <submittedName>
        <fullName evidence="2">Uncharacterized protein</fullName>
    </submittedName>
</protein>
<accession>A0A453NJI7</accession>